<sequence length="192" mass="21306">MTGEKRSFHVGEKIRAVRERKGYTLKTVAQRAGVSESLVSQIERNRVSPAIDTLLSIADALEIDLEYLFSGYRQQRPVRLIASEERQKITENGVVYEEVVHPNEGDGVHAIEAYYLTVPPGGETKRGSYGHSGREFGIVIQGCGELRYGSSVYALKPGDSISFSAGAPHTLANKDNEPFRALWVVTPPQRFR</sequence>
<dbReference type="InterPro" id="IPR013096">
    <property type="entry name" value="Cupin_2"/>
</dbReference>
<organism evidence="3 4">
    <name type="scientific">Candidatus Avitreponema avistercoris</name>
    <dbReference type="NCBI Taxonomy" id="2840705"/>
    <lineage>
        <taxon>Bacteria</taxon>
        <taxon>Pseudomonadati</taxon>
        <taxon>Spirochaetota</taxon>
        <taxon>Spirochaetia</taxon>
        <taxon>Spirochaetales</taxon>
        <taxon>Candidatus Avitreponema</taxon>
    </lineage>
</organism>
<reference evidence="3" key="1">
    <citation type="submission" date="2020-10" db="EMBL/GenBank/DDBJ databases">
        <authorList>
            <person name="Gilroy R."/>
        </authorList>
    </citation>
    <scope>NUCLEOTIDE SEQUENCE</scope>
    <source>
        <strain evidence="3">B3-4054</strain>
    </source>
</reference>
<dbReference type="SUPFAM" id="SSF47413">
    <property type="entry name" value="lambda repressor-like DNA-binding domains"/>
    <property type="match status" value="1"/>
</dbReference>
<proteinExistence type="predicted"/>
<dbReference type="CDD" id="cd00093">
    <property type="entry name" value="HTH_XRE"/>
    <property type="match status" value="1"/>
</dbReference>
<evidence type="ECO:0000256" key="1">
    <source>
        <dbReference type="ARBA" id="ARBA00023125"/>
    </source>
</evidence>
<dbReference type="GO" id="GO:0003677">
    <property type="term" value="F:DNA binding"/>
    <property type="evidence" value="ECO:0007669"/>
    <property type="project" value="UniProtKB-KW"/>
</dbReference>
<dbReference type="PROSITE" id="PS50943">
    <property type="entry name" value="HTH_CROC1"/>
    <property type="match status" value="1"/>
</dbReference>
<dbReference type="InterPro" id="IPR050807">
    <property type="entry name" value="TransReg_Diox_bact_type"/>
</dbReference>
<dbReference type="PANTHER" id="PTHR46797">
    <property type="entry name" value="HTH-TYPE TRANSCRIPTIONAL REGULATOR"/>
    <property type="match status" value="1"/>
</dbReference>
<keyword evidence="1" id="KW-0238">DNA-binding</keyword>
<reference evidence="3" key="2">
    <citation type="journal article" date="2021" name="PeerJ">
        <title>Extensive microbial diversity within the chicken gut microbiome revealed by metagenomics and culture.</title>
        <authorList>
            <person name="Gilroy R."/>
            <person name="Ravi A."/>
            <person name="Getino M."/>
            <person name="Pursley I."/>
            <person name="Horton D.L."/>
            <person name="Alikhan N.F."/>
            <person name="Baker D."/>
            <person name="Gharbi K."/>
            <person name="Hall N."/>
            <person name="Watson M."/>
            <person name="Adriaenssens E.M."/>
            <person name="Foster-Nyarko E."/>
            <person name="Jarju S."/>
            <person name="Secka A."/>
            <person name="Antonio M."/>
            <person name="Oren A."/>
            <person name="Chaudhuri R.R."/>
            <person name="La Ragione R."/>
            <person name="Hildebrand F."/>
            <person name="Pallen M.J."/>
        </authorList>
    </citation>
    <scope>NUCLEOTIDE SEQUENCE</scope>
    <source>
        <strain evidence="3">B3-4054</strain>
    </source>
</reference>
<comment type="caution">
    <text evidence="3">The sequence shown here is derived from an EMBL/GenBank/DDBJ whole genome shotgun (WGS) entry which is preliminary data.</text>
</comment>
<evidence type="ECO:0000313" key="3">
    <source>
        <dbReference type="EMBL" id="MBO8450735.1"/>
    </source>
</evidence>
<dbReference type="SMART" id="SM00530">
    <property type="entry name" value="HTH_XRE"/>
    <property type="match status" value="1"/>
</dbReference>
<dbReference type="InterPro" id="IPR011051">
    <property type="entry name" value="RmlC_Cupin_sf"/>
</dbReference>
<dbReference type="Proteomes" id="UP000823616">
    <property type="component" value="Unassembled WGS sequence"/>
</dbReference>
<gene>
    <name evidence="3" type="ORF">IAA96_06485</name>
</gene>
<dbReference type="Pfam" id="PF07883">
    <property type="entry name" value="Cupin_2"/>
    <property type="match status" value="1"/>
</dbReference>
<dbReference type="InterPro" id="IPR014710">
    <property type="entry name" value="RmlC-like_jellyroll"/>
</dbReference>
<dbReference type="AlphaFoldDB" id="A0A9D9HE09"/>
<dbReference type="SUPFAM" id="SSF51182">
    <property type="entry name" value="RmlC-like cupins"/>
    <property type="match status" value="1"/>
</dbReference>
<evidence type="ECO:0000313" key="4">
    <source>
        <dbReference type="Proteomes" id="UP000823616"/>
    </source>
</evidence>
<name>A0A9D9HE09_9SPIR</name>
<dbReference type="Pfam" id="PF01381">
    <property type="entry name" value="HTH_3"/>
    <property type="match status" value="1"/>
</dbReference>
<evidence type="ECO:0000259" key="2">
    <source>
        <dbReference type="PROSITE" id="PS50943"/>
    </source>
</evidence>
<feature type="domain" description="HTH cro/C1-type" evidence="2">
    <location>
        <begin position="14"/>
        <end position="68"/>
    </location>
</feature>
<dbReference type="GO" id="GO:0003700">
    <property type="term" value="F:DNA-binding transcription factor activity"/>
    <property type="evidence" value="ECO:0007669"/>
    <property type="project" value="TreeGrafter"/>
</dbReference>
<protein>
    <submittedName>
        <fullName evidence="3">Helix-turn-helix transcriptional regulator</fullName>
    </submittedName>
</protein>
<accession>A0A9D9HE09</accession>
<dbReference type="Gene3D" id="2.60.120.10">
    <property type="entry name" value="Jelly Rolls"/>
    <property type="match status" value="1"/>
</dbReference>
<dbReference type="EMBL" id="JADIMS010000120">
    <property type="protein sequence ID" value="MBO8450735.1"/>
    <property type="molecule type" value="Genomic_DNA"/>
</dbReference>
<dbReference type="PANTHER" id="PTHR46797:SF1">
    <property type="entry name" value="METHYLPHOSPHONATE SYNTHASE"/>
    <property type="match status" value="1"/>
</dbReference>
<dbReference type="InterPro" id="IPR001387">
    <property type="entry name" value="Cro/C1-type_HTH"/>
</dbReference>
<dbReference type="GO" id="GO:0005829">
    <property type="term" value="C:cytosol"/>
    <property type="evidence" value="ECO:0007669"/>
    <property type="project" value="TreeGrafter"/>
</dbReference>
<dbReference type="Gene3D" id="1.10.260.40">
    <property type="entry name" value="lambda repressor-like DNA-binding domains"/>
    <property type="match status" value="1"/>
</dbReference>
<dbReference type="InterPro" id="IPR010982">
    <property type="entry name" value="Lambda_DNA-bd_dom_sf"/>
</dbReference>
<dbReference type="CDD" id="cd02209">
    <property type="entry name" value="cupin_XRE_C"/>
    <property type="match status" value="1"/>
</dbReference>